<dbReference type="PROSITE" id="PS00149">
    <property type="entry name" value="SULFATASE_2"/>
    <property type="match status" value="1"/>
</dbReference>
<protein>
    <submittedName>
        <fullName evidence="6">DUF229 domain-containing protein</fullName>
    </submittedName>
</protein>
<accession>A0A5C4SMC5</accession>
<dbReference type="SUPFAM" id="SSF53649">
    <property type="entry name" value="Alkaline phosphatase-like"/>
    <property type="match status" value="1"/>
</dbReference>
<keyword evidence="2" id="KW-0479">Metal-binding</keyword>
<dbReference type="Gene3D" id="3.40.720.10">
    <property type="entry name" value="Alkaline Phosphatase, subunit A"/>
    <property type="match status" value="1"/>
</dbReference>
<dbReference type="AlphaFoldDB" id="A0A5C4SMC5"/>
<evidence type="ECO:0000313" key="7">
    <source>
        <dbReference type="Proteomes" id="UP000308713"/>
    </source>
</evidence>
<dbReference type="PANTHER" id="PTHR42693:SF33">
    <property type="entry name" value="ARYLSULFATASE"/>
    <property type="match status" value="1"/>
</dbReference>
<evidence type="ECO:0000256" key="3">
    <source>
        <dbReference type="ARBA" id="ARBA00022801"/>
    </source>
</evidence>
<dbReference type="InterPro" id="IPR050738">
    <property type="entry name" value="Sulfatase"/>
</dbReference>
<dbReference type="GO" id="GO:0046872">
    <property type="term" value="F:metal ion binding"/>
    <property type="evidence" value="ECO:0007669"/>
    <property type="project" value="UniProtKB-KW"/>
</dbReference>
<comment type="caution">
    <text evidence="6">The sequence shown here is derived from an EMBL/GenBank/DDBJ whole genome shotgun (WGS) entry which is preliminary data.</text>
</comment>
<dbReference type="InterPro" id="IPR024607">
    <property type="entry name" value="Sulfatase_CS"/>
</dbReference>
<keyword evidence="4" id="KW-0106">Calcium</keyword>
<organism evidence="6 7">
    <name type="scientific">Allotamlana fucoidanivorans</name>
    <dbReference type="NCBI Taxonomy" id="2583814"/>
    <lineage>
        <taxon>Bacteria</taxon>
        <taxon>Pseudomonadati</taxon>
        <taxon>Bacteroidota</taxon>
        <taxon>Flavobacteriia</taxon>
        <taxon>Flavobacteriales</taxon>
        <taxon>Flavobacteriaceae</taxon>
        <taxon>Allotamlana</taxon>
    </lineage>
</organism>
<dbReference type="Pfam" id="PF00884">
    <property type="entry name" value="Sulfatase"/>
    <property type="match status" value="1"/>
</dbReference>
<gene>
    <name evidence="6" type="ORF">FGF67_07035</name>
</gene>
<evidence type="ECO:0000313" key="6">
    <source>
        <dbReference type="EMBL" id="TNJ44911.1"/>
    </source>
</evidence>
<dbReference type="Gene3D" id="3.30.1120.10">
    <property type="match status" value="1"/>
</dbReference>
<keyword evidence="3" id="KW-0378">Hydrolase</keyword>
<evidence type="ECO:0000259" key="5">
    <source>
        <dbReference type="Pfam" id="PF00884"/>
    </source>
</evidence>
<dbReference type="InterPro" id="IPR000917">
    <property type="entry name" value="Sulfatase_N"/>
</dbReference>
<feature type="domain" description="Sulfatase N-terminal" evidence="5">
    <location>
        <begin position="35"/>
        <end position="333"/>
    </location>
</feature>
<dbReference type="EMBL" id="VDCS01000006">
    <property type="protein sequence ID" value="TNJ44911.1"/>
    <property type="molecule type" value="Genomic_DNA"/>
</dbReference>
<dbReference type="InterPro" id="IPR017850">
    <property type="entry name" value="Alkaline_phosphatase_core_sf"/>
</dbReference>
<evidence type="ECO:0000256" key="4">
    <source>
        <dbReference type="ARBA" id="ARBA00022837"/>
    </source>
</evidence>
<evidence type="ECO:0000256" key="1">
    <source>
        <dbReference type="ARBA" id="ARBA00008779"/>
    </source>
</evidence>
<proteinExistence type="inferred from homology"/>
<keyword evidence="7" id="KW-1185">Reference proteome</keyword>
<sequence length="469" mass="52502">MSIRFFRFIQIMCACLCFIGCKSQDDGKNSGNRKPNVLIILTDDLGYGDISSFGQAIYKTPNIDRIGAEGVVASSFYVPTPYCAPSRASLLTGRFPLRHDLIKNPTPDAHIEVDTIGLAPEEVTMAEVFKDAGYATKAIGKWHLGHYPKFFPVAQGFDEYYGILYSNDMRPVQIIRDRDTVQYPVDQRHLTKDYTAQAIDFITRKKEGPFLLYLAHAMPHKPLAASKAFYTPNTPNDLYADVVRELDWGVGQVLHTLKELKLLNNTIIIFMSDNGPWYGGSTGGFKGMKATTWEGGIRVPMMVRYPEAFTKGMTVNVPIWSLDILPTICSLAKVATPKNVVLDGQDITALLQGKTTKHAPVFSMHGDNIMSVRKGDYKLFIRRPPGFVIEDFTGWVDPRGPDGNTIIAQTEQATPANYPGVIPVYPEKDIQLFNLKEDPTESNNLSQAYPELVEELLKIYNNFQENLKK</sequence>
<name>A0A5C4SMC5_9FLAO</name>
<reference evidence="6 7" key="1">
    <citation type="submission" date="2019-05" db="EMBL/GenBank/DDBJ databases">
        <title>Tamlana fucoidanivorans sp. nov., isolated from the surface of algae collected from Fujian province in China.</title>
        <authorList>
            <person name="Li J."/>
        </authorList>
    </citation>
    <scope>NUCLEOTIDE SEQUENCE [LARGE SCALE GENOMIC DNA]</scope>
    <source>
        <strain evidence="6 7">CW2-9</strain>
    </source>
</reference>
<comment type="similarity">
    <text evidence="1">Belongs to the sulfatase family.</text>
</comment>
<dbReference type="Proteomes" id="UP000308713">
    <property type="component" value="Unassembled WGS sequence"/>
</dbReference>
<evidence type="ECO:0000256" key="2">
    <source>
        <dbReference type="ARBA" id="ARBA00022723"/>
    </source>
</evidence>
<dbReference type="PANTHER" id="PTHR42693">
    <property type="entry name" value="ARYLSULFATASE FAMILY MEMBER"/>
    <property type="match status" value="1"/>
</dbReference>
<dbReference type="GO" id="GO:0004065">
    <property type="term" value="F:arylsulfatase activity"/>
    <property type="evidence" value="ECO:0007669"/>
    <property type="project" value="TreeGrafter"/>
</dbReference>